<proteinExistence type="inferred from homology"/>
<dbReference type="NCBIfam" id="TIGR02593">
    <property type="entry name" value="CRISPR_cas5"/>
    <property type="match status" value="1"/>
</dbReference>
<keyword evidence="2" id="KW-0540">Nuclease</keyword>
<dbReference type="GO" id="GO:0016787">
    <property type="term" value="F:hydrolase activity"/>
    <property type="evidence" value="ECO:0007669"/>
    <property type="project" value="UniProtKB-KW"/>
</dbReference>
<dbReference type="EC" id="3.1.-.-" evidence="2"/>
<evidence type="ECO:0000313" key="4">
    <source>
        <dbReference type="Proteomes" id="UP000778951"/>
    </source>
</evidence>
<dbReference type="Pfam" id="PF09704">
    <property type="entry name" value="Cas_Cas5d"/>
    <property type="match status" value="1"/>
</dbReference>
<sequence length="235" mass="27499">MSIRIYVEGERALWTRPENKAERVSYPAMTFSSARNCLQAIYWKPSIEWVVESIEVLRPSRFISVKRNEVKSLAIKGKDDFYIEELRTQRYTLMLAGIKQEDAPQERPKLAYIINAHFRMTDLAGVSRKKWQEHTPEELANDANPDKHLAIIMERLQNGSAFTQPYFGTRECTAYFRLANDADVCLLSEEEKNKDWGWMFYDFDFSDKKNPRPLFFHAKLKEGTIYAPKKEALSL</sequence>
<dbReference type="InterPro" id="IPR021124">
    <property type="entry name" value="CRISPR-assoc_prot_Cas5"/>
</dbReference>
<dbReference type="NCBIfam" id="TIGR01876">
    <property type="entry name" value="cas_Cas5d"/>
    <property type="match status" value="1"/>
</dbReference>
<comment type="caution">
    <text evidence="3">The sequence shown here is derived from an EMBL/GenBank/DDBJ whole genome shotgun (WGS) entry which is preliminary data.</text>
</comment>
<evidence type="ECO:0000313" key="3">
    <source>
        <dbReference type="EMBL" id="NIZ69132.1"/>
    </source>
</evidence>
<protein>
    <recommendedName>
        <fullName evidence="2">pre-crRNA processing endonuclease</fullName>
        <ecNumber evidence="2">3.1.-.-</ecNumber>
    </recommendedName>
</protein>
<dbReference type="AlphaFoldDB" id="A0A968GF53"/>
<reference evidence="3" key="1">
    <citation type="submission" date="2020-03" db="EMBL/GenBank/DDBJ databases">
        <title>Spirochaetal bacteria isolated from arthropods constitute a novel genus Entomospira genus novum within the order Spirochaetales.</title>
        <authorList>
            <person name="Grana-Miraglia L."/>
            <person name="Sikutova S."/>
            <person name="Fingerle V."/>
            <person name="Sing A."/>
            <person name="Castillo-Ramirez S."/>
            <person name="Margos G."/>
            <person name="Rudolf I."/>
        </authorList>
    </citation>
    <scope>NUCLEOTIDE SEQUENCE</scope>
    <source>
        <strain evidence="3">BR149</strain>
    </source>
</reference>
<dbReference type="InterPro" id="IPR010155">
    <property type="entry name" value="CRISPR-assoc_prot_Cas5d"/>
</dbReference>
<dbReference type="EMBL" id="JAATLM010000001">
    <property type="protein sequence ID" value="NIZ69132.1"/>
    <property type="molecule type" value="Genomic_DNA"/>
</dbReference>
<keyword evidence="2" id="KW-0694">RNA-binding</keyword>
<organism evidence="3 4">
    <name type="scientific">Entomospira culicis</name>
    <dbReference type="NCBI Taxonomy" id="2719989"/>
    <lineage>
        <taxon>Bacteria</taxon>
        <taxon>Pseudomonadati</taxon>
        <taxon>Spirochaetota</taxon>
        <taxon>Spirochaetia</taxon>
        <taxon>Spirochaetales</taxon>
        <taxon>Spirochaetaceae</taxon>
        <taxon>Entomospira</taxon>
    </lineage>
</organism>
<dbReference type="Gene3D" id="3.30.70.2660">
    <property type="match status" value="1"/>
</dbReference>
<dbReference type="PIRSF" id="PIRSF029950">
    <property type="entry name" value="Cas_CT1134"/>
    <property type="match status" value="1"/>
</dbReference>
<dbReference type="Proteomes" id="UP000778951">
    <property type="component" value="Unassembled WGS sequence"/>
</dbReference>
<dbReference type="RefSeq" id="WP_167695233.1">
    <property type="nucleotide sequence ID" value="NZ_CP118181.1"/>
</dbReference>
<dbReference type="GO" id="GO:0003723">
    <property type="term" value="F:RNA binding"/>
    <property type="evidence" value="ECO:0007669"/>
    <property type="project" value="UniProtKB-UniRule"/>
</dbReference>
<keyword evidence="4" id="KW-1185">Reference proteome</keyword>
<evidence type="ECO:0000256" key="1">
    <source>
        <dbReference type="ARBA" id="ARBA00023118"/>
    </source>
</evidence>
<evidence type="ECO:0000256" key="2">
    <source>
        <dbReference type="PIRNR" id="PIRNR029950"/>
    </source>
</evidence>
<accession>A0A968GF53</accession>
<comment type="similarity">
    <text evidence="2">Belongs to the CRISPR-associated protein Cas5 family. Subtype I-C/Dvulg subfamily.</text>
</comment>
<comment type="function">
    <text evidence="2">CRISPR (clustered regularly interspaced short palindromic repeat) is an adaptive immune system that provides protection against mobile genetic elements (viruses, transposable elements and conjugative plasmids). CRISPR clusters contain spacers, sequences complementary to antecedent mobile elements, and target invading nucleic acids. CRISPR clusters are transcribed and processed into CRISPR RNA (crRNA).</text>
</comment>
<gene>
    <name evidence="3" type="primary">cas5c</name>
    <name evidence="3" type="ORF">HCT48_02750</name>
</gene>
<keyword evidence="2" id="KW-0255">Endonuclease</keyword>
<dbReference type="InterPro" id="IPR013422">
    <property type="entry name" value="CRISPR-assoc_prot_Cas5_N"/>
</dbReference>
<keyword evidence="1 2" id="KW-0051">Antiviral defense</keyword>
<dbReference type="GO" id="GO:0051607">
    <property type="term" value="P:defense response to virus"/>
    <property type="evidence" value="ECO:0007669"/>
    <property type="project" value="UniProtKB-UniRule"/>
</dbReference>
<keyword evidence="2" id="KW-0378">Hydrolase</keyword>
<dbReference type="GO" id="GO:0043571">
    <property type="term" value="P:maintenance of CRISPR repeat elements"/>
    <property type="evidence" value="ECO:0007669"/>
    <property type="project" value="UniProtKB-UniRule"/>
</dbReference>
<name>A0A968GF53_9SPIO</name>
<dbReference type="GO" id="GO:0004519">
    <property type="term" value="F:endonuclease activity"/>
    <property type="evidence" value="ECO:0007669"/>
    <property type="project" value="UniProtKB-UniRule"/>
</dbReference>